<organism evidence="2 3">
    <name type="scientific">Exophiala aquamarina CBS 119918</name>
    <dbReference type="NCBI Taxonomy" id="1182545"/>
    <lineage>
        <taxon>Eukaryota</taxon>
        <taxon>Fungi</taxon>
        <taxon>Dikarya</taxon>
        <taxon>Ascomycota</taxon>
        <taxon>Pezizomycotina</taxon>
        <taxon>Eurotiomycetes</taxon>
        <taxon>Chaetothyriomycetidae</taxon>
        <taxon>Chaetothyriales</taxon>
        <taxon>Herpotrichiellaceae</taxon>
        <taxon>Exophiala</taxon>
    </lineage>
</organism>
<evidence type="ECO:0000313" key="2">
    <source>
        <dbReference type="EMBL" id="KEF55544.1"/>
    </source>
</evidence>
<feature type="compositionally biased region" description="Basic and acidic residues" evidence="1">
    <location>
        <begin position="1"/>
        <end position="26"/>
    </location>
</feature>
<protein>
    <recommendedName>
        <fullName evidence="4">Argonaute complex, subunit Arb1</fullName>
    </recommendedName>
</protein>
<keyword evidence="3" id="KW-1185">Reference proteome</keyword>
<feature type="compositionally biased region" description="Basic residues" evidence="1">
    <location>
        <begin position="103"/>
        <end position="112"/>
    </location>
</feature>
<feature type="region of interest" description="Disordered" evidence="1">
    <location>
        <begin position="536"/>
        <end position="570"/>
    </location>
</feature>
<dbReference type="AlphaFoldDB" id="A0A072P604"/>
<dbReference type="Proteomes" id="UP000027920">
    <property type="component" value="Unassembled WGS sequence"/>
</dbReference>
<accession>A0A072P604</accession>
<dbReference type="GeneID" id="25283207"/>
<dbReference type="EMBL" id="AMGV01000007">
    <property type="protein sequence ID" value="KEF55544.1"/>
    <property type="molecule type" value="Genomic_DNA"/>
</dbReference>
<dbReference type="GO" id="GO:0033167">
    <property type="term" value="C:ARC complex"/>
    <property type="evidence" value="ECO:0007669"/>
    <property type="project" value="InterPro"/>
</dbReference>
<dbReference type="RefSeq" id="XP_013258134.1">
    <property type="nucleotide sequence ID" value="XM_013402680.1"/>
</dbReference>
<proteinExistence type="predicted"/>
<dbReference type="InterPro" id="IPR018606">
    <property type="entry name" value="Arb1"/>
</dbReference>
<dbReference type="GO" id="GO:0031047">
    <property type="term" value="P:regulatory ncRNA-mediated gene silencing"/>
    <property type="evidence" value="ECO:0007669"/>
    <property type="project" value="InterPro"/>
</dbReference>
<comment type="caution">
    <text evidence="2">The sequence shown here is derived from an EMBL/GenBank/DDBJ whole genome shotgun (WGS) entry which is preliminary data.</text>
</comment>
<feature type="compositionally biased region" description="Acidic residues" evidence="1">
    <location>
        <begin position="435"/>
        <end position="444"/>
    </location>
</feature>
<evidence type="ECO:0008006" key="4">
    <source>
        <dbReference type="Google" id="ProtNLM"/>
    </source>
</evidence>
<dbReference type="OrthoDB" id="435402at2759"/>
<evidence type="ECO:0000256" key="1">
    <source>
        <dbReference type="SAM" id="MobiDB-lite"/>
    </source>
</evidence>
<name>A0A072P604_9EURO</name>
<dbReference type="HOGENOM" id="CLU_023193_1_1_1"/>
<sequence length="570" mass="63823">MANSPEKVRTSPESHEKSNGCLDHKILQAGTHTYSDLNQESIPLRTQPTTNSSSDGNRTVSEPPVTSPSEIHGNTSHDRDNDSTLEGDYGEVTNLPSPVDMAKKKKKKKKSKPASQRGNDKPTGFEDFFADAPLTPDQHAEERELYDPELHFIDRILTAIGRFERTRKMTPERRDVLFKYLSYGGVECGPNMFQGDQDLAQMDKTTIANILSNASITEEKRNLGTETSTYVVDFLGCMKGFLSRRAARLYGLDERAKLDMVTSTLERFMNYLLQHDVCPEYGAEILETRNFCRYDANAELWNVAEATRRLPGDFNTACSTLFGGQYAENYDGDTWWGPEHITDSVFVGIKPEEAHQILHFGVAGAATEDVFALYLEAVNGATTLEVVSVKERTGLEITRVEPPTLECTELYTHNSSHFRPVGRVYAKPWKNPDAPPEDLTDEEKLEEHENKSTGGKPEEEKEYLFFIESIIQEDLRVGMKLEATVRTLNCGLMFFDEFLTLYPSFDAYLPNEAMVGWKKPRPLKGAFDYVEGEEDVEDCDDGGASIGENAANDVAQHVNRETGTNGDASP</sequence>
<dbReference type="VEuPathDB" id="FungiDB:A1O9_08294"/>
<feature type="region of interest" description="Disordered" evidence="1">
    <location>
        <begin position="429"/>
        <end position="457"/>
    </location>
</feature>
<evidence type="ECO:0000313" key="3">
    <source>
        <dbReference type="Proteomes" id="UP000027920"/>
    </source>
</evidence>
<gene>
    <name evidence="2" type="ORF">A1O9_08294</name>
</gene>
<feature type="region of interest" description="Disordered" evidence="1">
    <location>
        <begin position="1"/>
        <end position="131"/>
    </location>
</feature>
<reference evidence="2 3" key="1">
    <citation type="submission" date="2013-03" db="EMBL/GenBank/DDBJ databases">
        <title>The Genome Sequence of Exophiala aquamarina CBS 119918.</title>
        <authorList>
            <consortium name="The Broad Institute Genomics Platform"/>
            <person name="Cuomo C."/>
            <person name="de Hoog S."/>
            <person name="Gorbushina A."/>
            <person name="Walker B."/>
            <person name="Young S.K."/>
            <person name="Zeng Q."/>
            <person name="Gargeya S."/>
            <person name="Fitzgerald M."/>
            <person name="Haas B."/>
            <person name="Abouelleil A."/>
            <person name="Allen A.W."/>
            <person name="Alvarado L."/>
            <person name="Arachchi H.M."/>
            <person name="Berlin A.M."/>
            <person name="Chapman S.B."/>
            <person name="Gainer-Dewar J."/>
            <person name="Goldberg J."/>
            <person name="Griggs A."/>
            <person name="Gujja S."/>
            <person name="Hansen M."/>
            <person name="Howarth C."/>
            <person name="Imamovic A."/>
            <person name="Ireland A."/>
            <person name="Larimer J."/>
            <person name="McCowan C."/>
            <person name="Murphy C."/>
            <person name="Pearson M."/>
            <person name="Poon T.W."/>
            <person name="Priest M."/>
            <person name="Roberts A."/>
            <person name="Saif S."/>
            <person name="Shea T."/>
            <person name="Sisk P."/>
            <person name="Sykes S."/>
            <person name="Wortman J."/>
            <person name="Nusbaum C."/>
            <person name="Birren B."/>
        </authorList>
    </citation>
    <scope>NUCLEOTIDE SEQUENCE [LARGE SCALE GENOMIC DNA]</scope>
    <source>
        <strain evidence="2 3">CBS 119918</strain>
    </source>
</reference>
<feature type="compositionally biased region" description="Basic and acidic residues" evidence="1">
    <location>
        <begin position="445"/>
        <end position="457"/>
    </location>
</feature>
<feature type="compositionally biased region" description="Polar residues" evidence="1">
    <location>
        <begin position="561"/>
        <end position="570"/>
    </location>
</feature>
<dbReference type="Pfam" id="PF09692">
    <property type="entry name" value="Arb1"/>
    <property type="match status" value="1"/>
</dbReference>
<feature type="compositionally biased region" description="Polar residues" evidence="1">
    <location>
        <begin position="30"/>
        <end position="60"/>
    </location>
</feature>
<dbReference type="STRING" id="1182545.A0A072P604"/>